<sequence length="115" mass="12862">MRPDRPGQLNYIPLPDESSRLQIFKACLRKSPVSKDADIQVLAKHTLKALVGLISQKSLRDANMLSGMTSKRISRGRSRAWKTAWKKEWLRLRNSLLVMVMHGDGDGDGYGNLGG</sequence>
<reference evidence="1" key="1">
    <citation type="submission" date="2022-11" db="EMBL/GenBank/DDBJ databases">
        <authorList>
            <person name="Hyden B.L."/>
            <person name="Feng K."/>
            <person name="Yates T."/>
            <person name="Jawdy S."/>
            <person name="Smart L.B."/>
            <person name="Muchero W."/>
        </authorList>
    </citation>
    <scope>NUCLEOTIDE SEQUENCE</scope>
    <source>
        <tissue evidence="1">Shoot tip</tissue>
    </source>
</reference>
<dbReference type="AlphaFoldDB" id="A0A9Q0VMT7"/>
<accession>A0A9Q0VMT7</accession>
<gene>
    <name evidence="1" type="ORF">OIU85_001789</name>
</gene>
<comment type="caution">
    <text evidence="1">The sequence shown here is derived from an EMBL/GenBank/DDBJ whole genome shotgun (WGS) entry which is preliminary data.</text>
</comment>
<dbReference type="Gene3D" id="1.10.8.60">
    <property type="match status" value="1"/>
</dbReference>
<protein>
    <submittedName>
        <fullName evidence="1">Uncharacterized protein</fullName>
    </submittedName>
</protein>
<dbReference type="OrthoDB" id="1935652at2759"/>
<proteinExistence type="predicted"/>
<dbReference type="Proteomes" id="UP001151529">
    <property type="component" value="Chromosome 16"/>
</dbReference>
<dbReference type="EMBL" id="JAPFFL010000001">
    <property type="protein sequence ID" value="KAJ6751293.1"/>
    <property type="molecule type" value="Genomic_DNA"/>
</dbReference>
<keyword evidence="2" id="KW-1185">Reference proteome</keyword>
<organism evidence="1 2">
    <name type="scientific">Salix viminalis</name>
    <name type="common">Common osier</name>
    <name type="synonym">Basket willow</name>
    <dbReference type="NCBI Taxonomy" id="40686"/>
    <lineage>
        <taxon>Eukaryota</taxon>
        <taxon>Viridiplantae</taxon>
        <taxon>Streptophyta</taxon>
        <taxon>Embryophyta</taxon>
        <taxon>Tracheophyta</taxon>
        <taxon>Spermatophyta</taxon>
        <taxon>Magnoliopsida</taxon>
        <taxon>eudicotyledons</taxon>
        <taxon>Gunneridae</taxon>
        <taxon>Pentapetalae</taxon>
        <taxon>rosids</taxon>
        <taxon>fabids</taxon>
        <taxon>Malpighiales</taxon>
        <taxon>Salicaceae</taxon>
        <taxon>Saliceae</taxon>
        <taxon>Salix</taxon>
    </lineage>
</organism>
<evidence type="ECO:0000313" key="2">
    <source>
        <dbReference type="Proteomes" id="UP001151529"/>
    </source>
</evidence>
<evidence type="ECO:0000313" key="1">
    <source>
        <dbReference type="EMBL" id="KAJ6751293.1"/>
    </source>
</evidence>
<name>A0A9Q0VMT7_SALVM</name>
<reference evidence="1" key="2">
    <citation type="journal article" date="2023" name="Int. J. Mol. Sci.">
        <title>De Novo Assembly and Annotation of 11 Diverse Shrub Willow (Salix) Genomes Reveals Novel Gene Organization in Sex-Linked Regions.</title>
        <authorList>
            <person name="Hyden B."/>
            <person name="Feng K."/>
            <person name="Yates T.B."/>
            <person name="Jawdy S."/>
            <person name="Cereghino C."/>
            <person name="Smart L.B."/>
            <person name="Muchero W."/>
        </authorList>
    </citation>
    <scope>NUCLEOTIDE SEQUENCE [LARGE SCALE GENOMIC DNA]</scope>
    <source>
        <tissue evidence="1">Shoot tip</tissue>
    </source>
</reference>